<dbReference type="AlphaFoldDB" id="A0ABD5B1B6"/>
<organism evidence="1 4">
    <name type="scientific">Elizabethkingia miricola</name>
    <name type="common">Chryseobacterium miricola</name>
    <dbReference type="NCBI Taxonomy" id="172045"/>
    <lineage>
        <taxon>Bacteria</taxon>
        <taxon>Pseudomonadati</taxon>
        <taxon>Bacteroidota</taxon>
        <taxon>Flavobacteriia</taxon>
        <taxon>Flavobacteriales</taxon>
        <taxon>Weeksellaceae</taxon>
        <taxon>Elizabethkingia</taxon>
    </lineage>
</organism>
<dbReference type="EMBL" id="JAUCQJ010000001">
    <property type="protein sequence ID" value="MDQ8747709.1"/>
    <property type="molecule type" value="Genomic_DNA"/>
</dbReference>
<keyword evidence="3" id="KW-1185">Reference proteome</keyword>
<reference evidence="1 4" key="2">
    <citation type="submission" date="2023-06" db="EMBL/GenBank/DDBJ databases">
        <title>Nosocomial Elizabethkingia miricola genome.</title>
        <authorList>
            <person name="Morgado S."/>
            <person name="Fonseca E."/>
            <person name="Freitas F."/>
            <person name="Vicente A.C."/>
        </authorList>
    </citation>
    <scope>NUCLEOTIDE SEQUENCE [LARGE SCALE GENOMIC DNA]</scope>
    <source>
        <strain evidence="1 4">EM15</strain>
    </source>
</reference>
<dbReference type="Proteomes" id="UP000324513">
    <property type="component" value="Unassembled WGS sequence"/>
</dbReference>
<evidence type="ECO:0000313" key="4">
    <source>
        <dbReference type="Proteomes" id="UP001239265"/>
    </source>
</evidence>
<dbReference type="Proteomes" id="UP001239265">
    <property type="component" value="Unassembled WGS sequence"/>
</dbReference>
<sequence>MNKIISVILFCTSLCYAQVIPAVKERNIMHNSNHLRLSDSIHYTPGFSVSIKPVSKDNSWFPEGKMYKDNFTGRTYFQNGYDRTQIYPRYLIIKPQGVNK</sequence>
<gene>
    <name evidence="2" type="ORF">LX74_03664</name>
    <name evidence="1" type="ORF">QT385_03590</name>
</gene>
<evidence type="ECO:0000313" key="3">
    <source>
        <dbReference type="Proteomes" id="UP000324513"/>
    </source>
</evidence>
<evidence type="ECO:0000313" key="2">
    <source>
        <dbReference type="EMBL" id="TYO85144.1"/>
    </source>
</evidence>
<accession>A0ABD5B1B6</accession>
<name>A0ABD5B1B6_ELIMR</name>
<comment type="caution">
    <text evidence="1">The sequence shown here is derived from an EMBL/GenBank/DDBJ whole genome shotgun (WGS) entry which is preliminary data.</text>
</comment>
<reference evidence="2 3" key="1">
    <citation type="submission" date="2019-07" db="EMBL/GenBank/DDBJ databases">
        <title>Genomic Encyclopedia of Archaeal and Bacterial Type Strains, Phase II (KMG-II): from individual species to whole genera.</title>
        <authorList>
            <person name="Goeker M."/>
        </authorList>
    </citation>
    <scope>NUCLEOTIDE SEQUENCE [LARGE SCALE GENOMIC DNA]</scope>
    <source>
        <strain evidence="2 3">DSM 14571</strain>
    </source>
</reference>
<protein>
    <submittedName>
        <fullName evidence="1">Uncharacterized protein</fullName>
    </submittedName>
</protein>
<dbReference type="EMBL" id="VNHK01000016">
    <property type="protein sequence ID" value="TYO85144.1"/>
    <property type="molecule type" value="Genomic_DNA"/>
</dbReference>
<proteinExistence type="predicted"/>
<dbReference type="RefSeq" id="WP_065080924.1">
    <property type="nucleotide sequence ID" value="NZ_CP040516.1"/>
</dbReference>
<evidence type="ECO:0000313" key="1">
    <source>
        <dbReference type="EMBL" id="MDQ8747709.1"/>
    </source>
</evidence>